<dbReference type="Proteomes" id="UP000030765">
    <property type="component" value="Unassembled WGS sequence"/>
</dbReference>
<dbReference type="AlphaFoldDB" id="A0A084VB03"/>
<protein>
    <submittedName>
        <fullName evidence="1 2">tRNA-dihydrouridine synthase B</fullName>
    </submittedName>
</protein>
<accession>A0A084VB03</accession>
<evidence type="ECO:0000313" key="2">
    <source>
        <dbReference type="EnsemblMetazoa" id="ASIC001068-PA"/>
    </source>
</evidence>
<dbReference type="VEuPathDB" id="VectorBase:ASIC001068"/>
<reference evidence="2" key="2">
    <citation type="submission" date="2020-05" db="UniProtKB">
        <authorList>
            <consortium name="EnsemblMetazoa"/>
        </authorList>
    </citation>
    <scope>IDENTIFICATION</scope>
</reference>
<gene>
    <name evidence="1" type="ORF">ZHAS_00001068</name>
</gene>
<dbReference type="EMBL" id="KE524242">
    <property type="protein sequence ID" value="KFB35147.1"/>
    <property type="molecule type" value="Genomic_DNA"/>
</dbReference>
<reference evidence="1 3" key="1">
    <citation type="journal article" date="2014" name="BMC Genomics">
        <title>Genome sequence of Anopheles sinensis provides insight into genetics basis of mosquito competence for malaria parasites.</title>
        <authorList>
            <person name="Zhou D."/>
            <person name="Zhang D."/>
            <person name="Ding G."/>
            <person name="Shi L."/>
            <person name="Hou Q."/>
            <person name="Ye Y."/>
            <person name="Xu Y."/>
            <person name="Zhou H."/>
            <person name="Xiong C."/>
            <person name="Li S."/>
            <person name="Yu J."/>
            <person name="Hong S."/>
            <person name="Yu X."/>
            <person name="Zou P."/>
            <person name="Chen C."/>
            <person name="Chang X."/>
            <person name="Wang W."/>
            <person name="Lv Y."/>
            <person name="Sun Y."/>
            <person name="Ma L."/>
            <person name="Shen B."/>
            <person name="Zhu C."/>
        </authorList>
    </citation>
    <scope>NUCLEOTIDE SEQUENCE [LARGE SCALE GENOMIC DNA]</scope>
</reference>
<proteinExistence type="predicted"/>
<keyword evidence="3" id="KW-1185">Reference proteome</keyword>
<organism evidence="1">
    <name type="scientific">Anopheles sinensis</name>
    <name type="common">Mosquito</name>
    <dbReference type="NCBI Taxonomy" id="74873"/>
    <lineage>
        <taxon>Eukaryota</taxon>
        <taxon>Metazoa</taxon>
        <taxon>Ecdysozoa</taxon>
        <taxon>Arthropoda</taxon>
        <taxon>Hexapoda</taxon>
        <taxon>Insecta</taxon>
        <taxon>Pterygota</taxon>
        <taxon>Neoptera</taxon>
        <taxon>Endopterygota</taxon>
        <taxon>Diptera</taxon>
        <taxon>Nematocera</taxon>
        <taxon>Culicoidea</taxon>
        <taxon>Culicidae</taxon>
        <taxon>Anophelinae</taxon>
        <taxon>Anopheles</taxon>
    </lineage>
</organism>
<dbReference type="EMBL" id="ATLV01004829">
    <property type="status" value="NOT_ANNOTATED_CDS"/>
    <property type="molecule type" value="Genomic_DNA"/>
</dbReference>
<sequence>MQQARKPQDYLRFKENQIGENHLGDMADSSSHLIRRGMKTDTAKVEGINQTTGTVEVEEDEEEVVKAATTLIMDIHPTDMDTHLTHPINHKTVTMVTTSIAEITKTDRRLQSMHTMCSRSKTGVKTRNGF</sequence>
<name>A0A084VB03_ANOSI</name>
<evidence type="ECO:0000313" key="3">
    <source>
        <dbReference type="Proteomes" id="UP000030765"/>
    </source>
</evidence>
<evidence type="ECO:0000313" key="1">
    <source>
        <dbReference type="EMBL" id="KFB35147.1"/>
    </source>
</evidence>
<dbReference type="EnsemblMetazoa" id="ASIC001068-RA">
    <property type="protein sequence ID" value="ASIC001068-PA"/>
    <property type="gene ID" value="ASIC001068"/>
</dbReference>